<evidence type="ECO:0000256" key="1">
    <source>
        <dbReference type="SAM" id="MobiDB-lite"/>
    </source>
</evidence>
<dbReference type="OrthoDB" id="448649at2759"/>
<reference evidence="4" key="1">
    <citation type="submission" date="2016-06" db="UniProtKB">
        <authorList>
            <consortium name="WormBaseParasite"/>
        </authorList>
    </citation>
    <scope>IDENTIFICATION</scope>
</reference>
<accession>A0A183AS70</accession>
<keyword evidence="3" id="KW-1185">Reference proteome</keyword>
<dbReference type="Proteomes" id="UP000272942">
    <property type="component" value="Unassembled WGS sequence"/>
</dbReference>
<feature type="region of interest" description="Disordered" evidence="1">
    <location>
        <begin position="146"/>
        <end position="170"/>
    </location>
</feature>
<dbReference type="AlphaFoldDB" id="A0A183AS70"/>
<dbReference type="WBParaSite" id="ECPE_0000983601-mRNA-1">
    <property type="protein sequence ID" value="ECPE_0000983601-mRNA-1"/>
    <property type="gene ID" value="ECPE_0000983601"/>
</dbReference>
<evidence type="ECO:0000313" key="2">
    <source>
        <dbReference type="EMBL" id="VDP85995.1"/>
    </source>
</evidence>
<reference evidence="2 3" key="2">
    <citation type="submission" date="2018-11" db="EMBL/GenBank/DDBJ databases">
        <authorList>
            <consortium name="Pathogen Informatics"/>
        </authorList>
    </citation>
    <scope>NUCLEOTIDE SEQUENCE [LARGE SCALE GENOMIC DNA]</scope>
    <source>
        <strain evidence="2 3">Egypt</strain>
    </source>
</reference>
<evidence type="ECO:0000313" key="4">
    <source>
        <dbReference type="WBParaSite" id="ECPE_0000983601-mRNA-1"/>
    </source>
</evidence>
<evidence type="ECO:0000313" key="3">
    <source>
        <dbReference type="Proteomes" id="UP000272942"/>
    </source>
</evidence>
<name>A0A183AS70_9TREM</name>
<organism evidence="4">
    <name type="scientific">Echinostoma caproni</name>
    <dbReference type="NCBI Taxonomy" id="27848"/>
    <lineage>
        <taxon>Eukaryota</taxon>
        <taxon>Metazoa</taxon>
        <taxon>Spiralia</taxon>
        <taxon>Lophotrochozoa</taxon>
        <taxon>Platyhelminthes</taxon>
        <taxon>Trematoda</taxon>
        <taxon>Digenea</taxon>
        <taxon>Plagiorchiida</taxon>
        <taxon>Echinostomata</taxon>
        <taxon>Echinostomatoidea</taxon>
        <taxon>Echinostomatidae</taxon>
        <taxon>Echinostoma</taxon>
    </lineage>
</organism>
<gene>
    <name evidence="2" type="ORF">ECPE_LOCUS9805</name>
</gene>
<dbReference type="EMBL" id="UZAN01047996">
    <property type="protein sequence ID" value="VDP85995.1"/>
    <property type="molecule type" value="Genomic_DNA"/>
</dbReference>
<sequence length="210" mass="23839">MHPMRQAERERDSTLLAGGCRAWAGGSCPMKYEDLSHRREEAAGVDVDRKGSQQVPRQLACFPFESALVSSGWCKRLRHALRTDMHFRANPLSPQVNHDRREKLLNCLLYLHPMCELNLVVQDASDKTDVLADLVQMEKEYIEALSSSSKRTESAAEESDDASLTNTQNTDEEWNELGELASDMLHLIDQIIDMHKNATRHVQSHDPNEL</sequence>
<protein>
    <submittedName>
        <fullName evidence="4">GLTSCR1 domain-containing protein</fullName>
    </submittedName>
</protein>
<proteinExistence type="predicted"/>